<gene>
    <name evidence="1" type="ORF">QFC24_006526</name>
</gene>
<dbReference type="Proteomes" id="UP001234202">
    <property type="component" value="Unassembled WGS sequence"/>
</dbReference>
<proteinExistence type="predicted"/>
<dbReference type="EMBL" id="JASBWV010000033">
    <property type="protein sequence ID" value="KAJ9117067.1"/>
    <property type="molecule type" value="Genomic_DNA"/>
</dbReference>
<keyword evidence="2" id="KW-1185">Reference proteome</keyword>
<evidence type="ECO:0000313" key="2">
    <source>
        <dbReference type="Proteomes" id="UP001234202"/>
    </source>
</evidence>
<organism evidence="1 2">
    <name type="scientific">Naganishia onofrii</name>
    <dbReference type="NCBI Taxonomy" id="1851511"/>
    <lineage>
        <taxon>Eukaryota</taxon>
        <taxon>Fungi</taxon>
        <taxon>Dikarya</taxon>
        <taxon>Basidiomycota</taxon>
        <taxon>Agaricomycotina</taxon>
        <taxon>Tremellomycetes</taxon>
        <taxon>Filobasidiales</taxon>
        <taxon>Filobasidiaceae</taxon>
        <taxon>Naganishia</taxon>
    </lineage>
</organism>
<evidence type="ECO:0000313" key="1">
    <source>
        <dbReference type="EMBL" id="KAJ9117067.1"/>
    </source>
</evidence>
<name>A0ACC2WZM0_9TREE</name>
<accession>A0ACC2WZM0</accession>
<sequence length="401" mass="42070">MLLTPSPRIRTLLAGTTVALCSGTNYVFSAYAPQLATRCGLSSTQLNLVGIAGNLGVYTSGPVWGVSIDRGGPRGVLCWAAGLIALGYAGIRAVYIHAGAAAASDSQHLTTTPTPPIKASFQTVTLLCLCMLATGFAASAGLNASLNTVARSFPAHQRATASGITLAGFGLSAFLFSSIAHAVFPGRTDGFLALLAVGTAVGMGVGVVGVKTVALLPAEDGEEEAAAHEEAQEEGYIRVMDQEEQGYADLVDTPGTGVGGPLTLERGERDEVDDYLTHPRPHHRSHHHGLLHEEVPLTVSRSRSTDVPRSSVDLLPIRSRSSREHLHSSDEALLQSPSLSVGEAVEKHIGGVEDGQVSGKQLLESLDFWAIVVILTLCTFPARPRSSLSSFCMLHTADFLS</sequence>
<protein>
    <submittedName>
        <fullName evidence="1">Uncharacterized protein</fullName>
    </submittedName>
</protein>
<reference evidence="1" key="1">
    <citation type="submission" date="2023-04" db="EMBL/GenBank/DDBJ databases">
        <title>Draft Genome sequencing of Naganishia species isolated from polar environments using Oxford Nanopore Technology.</title>
        <authorList>
            <person name="Leo P."/>
            <person name="Venkateswaran K."/>
        </authorList>
    </citation>
    <scope>NUCLEOTIDE SEQUENCE</scope>
    <source>
        <strain evidence="1">DBVPG 5303</strain>
    </source>
</reference>
<comment type="caution">
    <text evidence="1">The sequence shown here is derived from an EMBL/GenBank/DDBJ whole genome shotgun (WGS) entry which is preliminary data.</text>
</comment>